<proteinExistence type="predicted"/>
<protein>
    <submittedName>
        <fullName evidence="2">Uncharacterized protein</fullName>
    </submittedName>
</protein>
<name>A0A833R0P7_9POAL</name>
<gene>
    <name evidence="2" type="ORF">FCM35_KLT15856</name>
</gene>
<dbReference type="EMBL" id="SWLB01000003">
    <property type="protein sequence ID" value="KAF3340085.1"/>
    <property type="molecule type" value="Genomic_DNA"/>
</dbReference>
<dbReference type="Proteomes" id="UP000623129">
    <property type="component" value="Unassembled WGS sequence"/>
</dbReference>
<accession>A0A833R0P7</accession>
<keyword evidence="3" id="KW-1185">Reference proteome</keyword>
<evidence type="ECO:0000313" key="2">
    <source>
        <dbReference type="EMBL" id="KAF3340085.1"/>
    </source>
</evidence>
<evidence type="ECO:0000256" key="1">
    <source>
        <dbReference type="SAM" id="MobiDB-lite"/>
    </source>
</evidence>
<comment type="caution">
    <text evidence="2">The sequence shown here is derived from an EMBL/GenBank/DDBJ whole genome shotgun (WGS) entry which is preliminary data.</text>
</comment>
<organism evidence="2 3">
    <name type="scientific">Carex littledalei</name>
    <dbReference type="NCBI Taxonomy" id="544730"/>
    <lineage>
        <taxon>Eukaryota</taxon>
        <taxon>Viridiplantae</taxon>
        <taxon>Streptophyta</taxon>
        <taxon>Embryophyta</taxon>
        <taxon>Tracheophyta</taxon>
        <taxon>Spermatophyta</taxon>
        <taxon>Magnoliopsida</taxon>
        <taxon>Liliopsida</taxon>
        <taxon>Poales</taxon>
        <taxon>Cyperaceae</taxon>
        <taxon>Cyperoideae</taxon>
        <taxon>Cariceae</taxon>
        <taxon>Carex</taxon>
        <taxon>Carex subgen. Euthyceras</taxon>
    </lineage>
</organism>
<dbReference type="AlphaFoldDB" id="A0A833R0P7"/>
<feature type="region of interest" description="Disordered" evidence="1">
    <location>
        <begin position="1"/>
        <end position="34"/>
    </location>
</feature>
<reference evidence="2" key="1">
    <citation type="submission" date="2020-01" db="EMBL/GenBank/DDBJ databases">
        <title>Genome sequence of Kobresia littledalei, the first chromosome-level genome in the family Cyperaceae.</title>
        <authorList>
            <person name="Qu G."/>
        </authorList>
    </citation>
    <scope>NUCLEOTIDE SEQUENCE</scope>
    <source>
        <strain evidence="2">C.B.Clarke</strain>
        <tissue evidence="2">Leaf</tissue>
    </source>
</reference>
<sequence>MRYTSIPHSRDTRRVAPRPFPLETPGALHDPSTGGRSSMIACKLAALAPERLCSLALFNATSGGFECFPKVTVESSNDVSCISLLTSKVSRRKSSCCFGDTLHQGSSANQVVLIISMANRDKVKELPCPSSEFHLGCVTILDLGNILYALVYP</sequence>
<dbReference type="OrthoDB" id="19657at2759"/>
<evidence type="ECO:0000313" key="3">
    <source>
        <dbReference type="Proteomes" id="UP000623129"/>
    </source>
</evidence>